<feature type="region of interest" description="Disordered" evidence="1">
    <location>
        <begin position="114"/>
        <end position="135"/>
    </location>
</feature>
<sequence>MFVSSLGFGQALSSPTEANESFVGCVRYAALLGGTKGFGVAARTLVPRPEQLTMRQRRDLREEKRLRNLEYARLHRKRVPRSAPGRRFPRSGNASQSAAERESVYSLYFTLTHAKQGARSGRREKQQGQERDDES</sequence>
<evidence type="ECO:0000313" key="2">
    <source>
        <dbReference type="EMBL" id="KAF6000978.1"/>
    </source>
</evidence>
<gene>
    <name evidence="2" type="ORF">F1559_000438</name>
</gene>
<reference evidence="2 3" key="1">
    <citation type="journal article" date="2020" name="J. Phycol.">
        <title>Comparative genome analysis reveals Cyanidiococcus gen. nov., a new extremophilic red algal genus sister to Cyanidioschyzon (Cyanidioschyzonaceae, Rhodophyta).</title>
        <authorList>
            <person name="Liu S.-L."/>
            <person name="Chiang Y.-R."/>
            <person name="Yoon H.S."/>
            <person name="Fu H.-Y."/>
        </authorList>
    </citation>
    <scope>NUCLEOTIDE SEQUENCE [LARGE SCALE GENOMIC DNA]</scope>
    <source>
        <strain evidence="2 3">THAL066</strain>
    </source>
</reference>
<name>A0A7J7ID71_9RHOD</name>
<evidence type="ECO:0000256" key="1">
    <source>
        <dbReference type="SAM" id="MobiDB-lite"/>
    </source>
</evidence>
<feature type="region of interest" description="Disordered" evidence="1">
    <location>
        <begin position="76"/>
        <end position="101"/>
    </location>
</feature>
<keyword evidence="3" id="KW-1185">Reference proteome</keyword>
<dbReference type="EMBL" id="VWRR01000016">
    <property type="protein sequence ID" value="KAF6000978.1"/>
    <property type="molecule type" value="Genomic_DNA"/>
</dbReference>
<organism evidence="2 3">
    <name type="scientific">Cyanidiococcus yangmingshanensis</name>
    <dbReference type="NCBI Taxonomy" id="2690220"/>
    <lineage>
        <taxon>Eukaryota</taxon>
        <taxon>Rhodophyta</taxon>
        <taxon>Bangiophyceae</taxon>
        <taxon>Cyanidiales</taxon>
        <taxon>Cyanidiaceae</taxon>
        <taxon>Cyanidiococcus</taxon>
    </lineage>
</organism>
<evidence type="ECO:0000313" key="3">
    <source>
        <dbReference type="Proteomes" id="UP000530660"/>
    </source>
</evidence>
<dbReference type="Proteomes" id="UP000530660">
    <property type="component" value="Unassembled WGS sequence"/>
</dbReference>
<proteinExistence type="predicted"/>
<comment type="caution">
    <text evidence="2">The sequence shown here is derived from an EMBL/GenBank/DDBJ whole genome shotgun (WGS) entry which is preliminary data.</text>
</comment>
<dbReference type="AlphaFoldDB" id="A0A7J7ID71"/>
<protein>
    <submittedName>
        <fullName evidence="2">Uncharacterized protein</fullName>
    </submittedName>
</protein>
<feature type="compositionally biased region" description="Basic and acidic residues" evidence="1">
    <location>
        <begin position="121"/>
        <end position="135"/>
    </location>
</feature>
<dbReference type="OrthoDB" id="5978at2759"/>
<accession>A0A7J7ID71</accession>